<dbReference type="AlphaFoldDB" id="A0A176VRG9"/>
<evidence type="ECO:0000313" key="2">
    <source>
        <dbReference type="Proteomes" id="UP000077202"/>
    </source>
</evidence>
<accession>A0A176VRG9</accession>
<protein>
    <submittedName>
        <fullName evidence="1">Uncharacterized protein</fullName>
    </submittedName>
</protein>
<comment type="caution">
    <text evidence="1">The sequence shown here is derived from an EMBL/GenBank/DDBJ whole genome shotgun (WGS) entry which is preliminary data.</text>
</comment>
<dbReference type="EMBL" id="LVLJ01003142">
    <property type="protein sequence ID" value="OAE22595.1"/>
    <property type="molecule type" value="Genomic_DNA"/>
</dbReference>
<proteinExistence type="predicted"/>
<keyword evidence="2" id="KW-1185">Reference proteome</keyword>
<organism evidence="1 2">
    <name type="scientific">Marchantia polymorpha subsp. ruderalis</name>
    <dbReference type="NCBI Taxonomy" id="1480154"/>
    <lineage>
        <taxon>Eukaryota</taxon>
        <taxon>Viridiplantae</taxon>
        <taxon>Streptophyta</taxon>
        <taxon>Embryophyta</taxon>
        <taxon>Marchantiophyta</taxon>
        <taxon>Marchantiopsida</taxon>
        <taxon>Marchantiidae</taxon>
        <taxon>Marchantiales</taxon>
        <taxon>Marchantiaceae</taxon>
        <taxon>Marchantia</taxon>
    </lineage>
</organism>
<sequence>MISSRSLPSVDPSGIRSESPYLEHAEETVNAIRKLPGDQDCCQLRDPAGCTELASWLTSKVNICGRKGCTTCGKAGEALNEILAQCPIRVVNAETRVQGSNEVDGFFVNIYSGHFHTSDDSSVVCDTSDSSPFLANAEENVNAIRKLPEETQCCQLKEPSGCTEMASWFNSKVQMCGEKGAPLAEKLAKL</sequence>
<dbReference type="Proteomes" id="UP000077202">
    <property type="component" value="Unassembled WGS sequence"/>
</dbReference>
<evidence type="ECO:0000313" key="1">
    <source>
        <dbReference type="EMBL" id="OAE22595.1"/>
    </source>
</evidence>
<reference evidence="1" key="1">
    <citation type="submission" date="2016-03" db="EMBL/GenBank/DDBJ databases">
        <title>Mechanisms controlling the formation of the plant cell surface in tip-growing cells are functionally conserved among land plants.</title>
        <authorList>
            <person name="Honkanen S."/>
            <person name="Jones V.A."/>
            <person name="Morieri G."/>
            <person name="Champion C."/>
            <person name="Hetherington A.J."/>
            <person name="Kelly S."/>
            <person name="Saint-Marcoux D."/>
            <person name="Proust H."/>
            <person name="Prescott H."/>
            <person name="Dolan L."/>
        </authorList>
    </citation>
    <scope>NUCLEOTIDE SEQUENCE [LARGE SCALE GENOMIC DNA]</scope>
    <source>
        <tissue evidence="1">Whole gametophyte</tissue>
    </source>
</reference>
<name>A0A176VRG9_MARPO</name>
<gene>
    <name evidence="1" type="ORF">AXG93_777s1020</name>
</gene>